<keyword evidence="3" id="KW-1185">Reference proteome</keyword>
<evidence type="ECO:0000313" key="3">
    <source>
        <dbReference type="Proteomes" id="UP001324533"/>
    </source>
</evidence>
<dbReference type="Gene3D" id="3.40.960.10">
    <property type="entry name" value="VSR Endonuclease"/>
    <property type="match status" value="1"/>
</dbReference>
<accession>A0ABZ0VAJ7</accession>
<dbReference type="InterPro" id="IPR011335">
    <property type="entry name" value="Restrct_endonuc-II-like"/>
</dbReference>
<evidence type="ECO:0000313" key="2">
    <source>
        <dbReference type="EMBL" id="WQB69590.1"/>
    </source>
</evidence>
<sequence>MTQTAPSHPTAFSPRSVERCGRLRGWMDEREGIAHRDAVADAGFALTVQREAVRMGIIRRVRRHWLVTPSCAGDLLAAARSTGVLTCVSAARRYGWWLPPDVDRRVHLQLKPHGRPPREDAVAHWSAPLTPARGKLLASVEDTLRDVASCLGHASALVVWESAIRTENLAIDALRLIPWRRVEATRLADEVRGLSDSGLETFFAVRLTAWGVPFVQQAVVAGHRVDLLVGRRLVIQIDGFSYHSTAAQRGRDVALDAELIVRGYTVLRFTYAQVIHDWASVERALSRAIAAGLHR</sequence>
<organism evidence="2 3">
    <name type="scientific">Microbacterium invictum</name>
    <dbReference type="NCBI Taxonomy" id="515415"/>
    <lineage>
        <taxon>Bacteria</taxon>
        <taxon>Bacillati</taxon>
        <taxon>Actinomycetota</taxon>
        <taxon>Actinomycetes</taxon>
        <taxon>Micrococcales</taxon>
        <taxon>Microbacteriaceae</taxon>
        <taxon>Microbacterium</taxon>
    </lineage>
</organism>
<evidence type="ECO:0000259" key="1">
    <source>
        <dbReference type="Pfam" id="PF04480"/>
    </source>
</evidence>
<dbReference type="EMBL" id="CP139779">
    <property type="protein sequence ID" value="WQB69590.1"/>
    <property type="molecule type" value="Genomic_DNA"/>
</dbReference>
<gene>
    <name evidence="2" type="ORF">T9R20_12910</name>
</gene>
<dbReference type="InterPro" id="IPR007569">
    <property type="entry name" value="DUF559"/>
</dbReference>
<feature type="domain" description="DUF559" evidence="1">
    <location>
        <begin position="211"/>
        <end position="285"/>
    </location>
</feature>
<protein>
    <submittedName>
        <fullName evidence="2">DUF559 domain-containing protein</fullName>
    </submittedName>
</protein>
<dbReference type="SUPFAM" id="SSF52980">
    <property type="entry name" value="Restriction endonuclease-like"/>
    <property type="match status" value="1"/>
</dbReference>
<proteinExistence type="predicted"/>
<dbReference type="Proteomes" id="UP001324533">
    <property type="component" value="Chromosome"/>
</dbReference>
<name>A0ABZ0VAJ7_9MICO</name>
<dbReference type="Pfam" id="PF04480">
    <property type="entry name" value="DUF559"/>
    <property type="match status" value="1"/>
</dbReference>
<reference evidence="2 3" key="1">
    <citation type="submission" date="2023-06" db="EMBL/GenBank/DDBJ databases">
        <title>Rock-solubilizing bacteria, Microbacterium invictum, promotes re-establishment of vegetation in rocky wasteland by accelerating rock bio-weathering and reshaping soil bacterial community.</title>
        <authorList>
            <person name="Liu C."/>
        </authorList>
    </citation>
    <scope>NUCLEOTIDE SEQUENCE [LARGE SCALE GENOMIC DNA]</scope>
    <source>
        <strain evidence="2 3">X-18</strain>
    </source>
</reference>
<dbReference type="RefSeq" id="WP_322409712.1">
    <property type="nucleotide sequence ID" value="NZ_CP139779.1"/>
</dbReference>